<organism evidence="1 2">
    <name type="scientific">Chitinophaga niastensis</name>
    <dbReference type="NCBI Taxonomy" id="536980"/>
    <lineage>
        <taxon>Bacteria</taxon>
        <taxon>Pseudomonadati</taxon>
        <taxon>Bacteroidota</taxon>
        <taxon>Chitinophagia</taxon>
        <taxon>Chitinophagales</taxon>
        <taxon>Chitinophagaceae</taxon>
        <taxon>Chitinophaga</taxon>
    </lineage>
</organism>
<evidence type="ECO:0000313" key="1">
    <source>
        <dbReference type="EMBL" id="PSL48888.1"/>
    </source>
</evidence>
<evidence type="ECO:0000313" key="2">
    <source>
        <dbReference type="Proteomes" id="UP000240971"/>
    </source>
</evidence>
<gene>
    <name evidence="1" type="ORF">CLV51_101217</name>
</gene>
<sequence length="32" mass="3445">MAAGKEFLKTAGLMQFEAGGQLDRAESPFSQK</sequence>
<dbReference type="Proteomes" id="UP000240971">
    <property type="component" value="Unassembled WGS sequence"/>
</dbReference>
<reference evidence="1 2" key="1">
    <citation type="submission" date="2018-03" db="EMBL/GenBank/DDBJ databases">
        <title>Genomic Encyclopedia of Archaeal and Bacterial Type Strains, Phase II (KMG-II): from individual species to whole genera.</title>
        <authorList>
            <person name="Goeker M."/>
        </authorList>
    </citation>
    <scope>NUCLEOTIDE SEQUENCE [LARGE SCALE GENOMIC DNA]</scope>
    <source>
        <strain evidence="1 2">DSM 24859</strain>
    </source>
</reference>
<dbReference type="EMBL" id="PYAW01000001">
    <property type="protein sequence ID" value="PSL48888.1"/>
    <property type="molecule type" value="Genomic_DNA"/>
</dbReference>
<proteinExistence type="predicted"/>
<name>A0A2P8HRQ8_CHINA</name>
<comment type="caution">
    <text evidence="1">The sequence shown here is derived from an EMBL/GenBank/DDBJ whole genome shotgun (WGS) entry which is preliminary data.</text>
</comment>
<accession>A0A2P8HRQ8</accession>
<keyword evidence="2" id="KW-1185">Reference proteome</keyword>
<dbReference type="AlphaFoldDB" id="A0A2P8HRQ8"/>
<protein>
    <submittedName>
        <fullName evidence="1">Uncharacterized protein</fullName>
    </submittedName>
</protein>